<feature type="region of interest" description="Disordered" evidence="1">
    <location>
        <begin position="40"/>
        <end position="123"/>
    </location>
</feature>
<evidence type="ECO:0000313" key="4">
    <source>
        <dbReference type="Proteomes" id="UP001296873"/>
    </source>
</evidence>
<reference evidence="3 4" key="1">
    <citation type="journal article" date="2020" name="Microorganisms">
        <title>Osmotic Adaptation and Compatible Solute Biosynthesis of Phototrophic Bacteria as Revealed from Genome Analyses.</title>
        <authorList>
            <person name="Imhoff J.F."/>
            <person name="Rahn T."/>
            <person name="Kunzel S."/>
            <person name="Keller A."/>
            <person name="Neulinger S.C."/>
        </authorList>
    </citation>
    <scope>NUCLEOTIDE SEQUENCE [LARGE SCALE GENOMIC DNA]</scope>
    <source>
        <strain evidence="3 4">DSM 9895</strain>
    </source>
</reference>
<feature type="domain" description="SPOR" evidence="2">
    <location>
        <begin position="118"/>
        <end position="197"/>
    </location>
</feature>
<organism evidence="3 4">
    <name type="scientific">Rhodovibrio sodomensis</name>
    <dbReference type="NCBI Taxonomy" id="1088"/>
    <lineage>
        <taxon>Bacteria</taxon>
        <taxon>Pseudomonadati</taxon>
        <taxon>Pseudomonadota</taxon>
        <taxon>Alphaproteobacteria</taxon>
        <taxon>Rhodospirillales</taxon>
        <taxon>Rhodovibrionaceae</taxon>
        <taxon>Rhodovibrio</taxon>
    </lineage>
</organism>
<keyword evidence="4" id="KW-1185">Reference proteome</keyword>
<dbReference type="Gene3D" id="3.30.70.1070">
    <property type="entry name" value="Sporulation related repeat"/>
    <property type="match status" value="1"/>
</dbReference>
<sequence>MALSHGKIAGLLGAVLLIALLAFAAGFLLGLSTAADLGDTAQDAGSASSPAVAAVPDGRADGDAGAAGAGPKAPDGAAASHDTAAGNDGASASPSAPADDTEPDGPGAPEPGGGAAVDAGPTGYSVQAGEHAVAARATAAANRLIAAGFAARVVQLGSPDGPWFRVVVDGFDSRARAAEAAMQIRTELGVDALIAPPPAQAANAGADR</sequence>
<dbReference type="Pfam" id="PF05036">
    <property type="entry name" value="SPOR"/>
    <property type="match status" value="1"/>
</dbReference>
<evidence type="ECO:0000313" key="3">
    <source>
        <dbReference type="EMBL" id="MBK1667154.1"/>
    </source>
</evidence>
<dbReference type="InterPro" id="IPR036680">
    <property type="entry name" value="SPOR-like_sf"/>
</dbReference>
<proteinExistence type="predicted"/>
<dbReference type="PROSITE" id="PS51724">
    <property type="entry name" value="SPOR"/>
    <property type="match status" value="1"/>
</dbReference>
<protein>
    <recommendedName>
        <fullName evidence="2">SPOR domain-containing protein</fullName>
    </recommendedName>
</protein>
<dbReference type="Proteomes" id="UP001296873">
    <property type="component" value="Unassembled WGS sequence"/>
</dbReference>
<accession>A0ABS1DAA1</accession>
<gene>
    <name evidence="3" type="ORF">CKO28_03730</name>
</gene>
<name>A0ABS1DAA1_9PROT</name>
<feature type="compositionally biased region" description="Low complexity" evidence="1">
    <location>
        <begin position="43"/>
        <end position="98"/>
    </location>
</feature>
<comment type="caution">
    <text evidence="3">The sequence shown here is derived from an EMBL/GenBank/DDBJ whole genome shotgun (WGS) entry which is preliminary data.</text>
</comment>
<dbReference type="SUPFAM" id="SSF110997">
    <property type="entry name" value="Sporulation related repeat"/>
    <property type="match status" value="1"/>
</dbReference>
<evidence type="ECO:0000259" key="2">
    <source>
        <dbReference type="PROSITE" id="PS51724"/>
    </source>
</evidence>
<evidence type="ECO:0000256" key="1">
    <source>
        <dbReference type="SAM" id="MobiDB-lite"/>
    </source>
</evidence>
<dbReference type="InterPro" id="IPR007730">
    <property type="entry name" value="SPOR-like_dom"/>
</dbReference>
<dbReference type="RefSeq" id="WP_200339216.1">
    <property type="nucleotide sequence ID" value="NZ_NRRL01000004.1"/>
</dbReference>
<dbReference type="EMBL" id="NRRL01000004">
    <property type="protein sequence ID" value="MBK1667154.1"/>
    <property type="molecule type" value="Genomic_DNA"/>
</dbReference>